<dbReference type="HAMAP" id="MF_00165">
    <property type="entry name" value="Thymidylate_kinase"/>
    <property type="match status" value="1"/>
</dbReference>
<keyword evidence="4 11" id="KW-0808">Transferase</keyword>
<organism evidence="13 14">
    <name type="scientific">Zarconia navalis LEGE 11467</name>
    <dbReference type="NCBI Taxonomy" id="1828826"/>
    <lineage>
        <taxon>Bacteria</taxon>
        <taxon>Bacillati</taxon>
        <taxon>Cyanobacteriota</taxon>
        <taxon>Cyanophyceae</taxon>
        <taxon>Oscillatoriophycideae</taxon>
        <taxon>Oscillatoriales</taxon>
        <taxon>Oscillatoriales incertae sedis</taxon>
        <taxon>Zarconia</taxon>
        <taxon>Zarconia navalis</taxon>
    </lineage>
</organism>
<keyword evidence="5 11" id="KW-0545">Nucleotide biosynthesis</keyword>
<evidence type="ECO:0000256" key="9">
    <source>
        <dbReference type="ARBA" id="ARBA00048743"/>
    </source>
</evidence>
<reference evidence="13" key="1">
    <citation type="submission" date="2020-10" db="EMBL/GenBank/DDBJ databases">
        <authorList>
            <person name="Castelo-Branco R."/>
            <person name="Eusebio N."/>
            <person name="Adriana R."/>
            <person name="Vieira A."/>
            <person name="Brugerolle De Fraissinette N."/>
            <person name="Rezende De Castro R."/>
            <person name="Schneider M.P."/>
            <person name="Vasconcelos V."/>
            <person name="Leao P.N."/>
        </authorList>
    </citation>
    <scope>NUCLEOTIDE SEQUENCE</scope>
    <source>
        <strain evidence="13">LEGE 11467</strain>
    </source>
</reference>
<dbReference type="GO" id="GO:0006235">
    <property type="term" value="P:dTTP biosynthetic process"/>
    <property type="evidence" value="ECO:0007669"/>
    <property type="project" value="UniProtKB-UniRule"/>
</dbReference>
<feature type="binding site" evidence="11">
    <location>
        <begin position="15"/>
        <end position="22"/>
    </location>
    <ligand>
        <name>ATP</name>
        <dbReference type="ChEBI" id="CHEBI:30616"/>
    </ligand>
</feature>
<dbReference type="GO" id="GO:0005829">
    <property type="term" value="C:cytosol"/>
    <property type="evidence" value="ECO:0007669"/>
    <property type="project" value="TreeGrafter"/>
</dbReference>
<dbReference type="Pfam" id="PF02223">
    <property type="entry name" value="Thymidylate_kin"/>
    <property type="match status" value="1"/>
</dbReference>
<evidence type="ECO:0000256" key="6">
    <source>
        <dbReference type="ARBA" id="ARBA00022741"/>
    </source>
</evidence>
<dbReference type="InterPro" id="IPR018094">
    <property type="entry name" value="Thymidylate_kinase"/>
</dbReference>
<name>A0A928Z8N3_9CYAN</name>
<dbReference type="RefSeq" id="WP_264320272.1">
    <property type="nucleotide sequence ID" value="NZ_JADEXN010000048.1"/>
</dbReference>
<evidence type="ECO:0000256" key="1">
    <source>
        <dbReference type="ARBA" id="ARBA00009776"/>
    </source>
</evidence>
<evidence type="ECO:0000313" key="13">
    <source>
        <dbReference type="EMBL" id="MBE9040016.1"/>
    </source>
</evidence>
<evidence type="ECO:0000256" key="10">
    <source>
        <dbReference type="ARBA" id="ARBA00057735"/>
    </source>
</evidence>
<dbReference type="FunFam" id="3.40.50.300:FF:000225">
    <property type="entry name" value="Thymidylate kinase"/>
    <property type="match status" value="1"/>
</dbReference>
<comment type="function">
    <text evidence="10 11">Phosphorylation of dTMP to form dTDP in both de novo and salvage pathways of dTTP synthesis.</text>
</comment>
<evidence type="ECO:0000256" key="2">
    <source>
        <dbReference type="ARBA" id="ARBA00012980"/>
    </source>
</evidence>
<protein>
    <recommendedName>
        <fullName evidence="3 11">Thymidylate kinase</fullName>
        <ecNumber evidence="2 11">2.7.4.9</ecNumber>
    </recommendedName>
    <alternativeName>
        <fullName evidence="11">dTMP kinase</fullName>
    </alternativeName>
</protein>
<dbReference type="GO" id="GO:0005524">
    <property type="term" value="F:ATP binding"/>
    <property type="evidence" value="ECO:0007669"/>
    <property type="project" value="UniProtKB-UniRule"/>
</dbReference>
<evidence type="ECO:0000256" key="7">
    <source>
        <dbReference type="ARBA" id="ARBA00022777"/>
    </source>
</evidence>
<feature type="domain" description="Thymidylate kinase-like" evidence="12">
    <location>
        <begin position="13"/>
        <end position="209"/>
    </location>
</feature>
<dbReference type="Gene3D" id="3.40.50.300">
    <property type="entry name" value="P-loop containing nucleotide triphosphate hydrolases"/>
    <property type="match status" value="1"/>
</dbReference>
<comment type="catalytic activity">
    <reaction evidence="9 11">
        <text>dTMP + ATP = dTDP + ADP</text>
        <dbReference type="Rhea" id="RHEA:13517"/>
        <dbReference type="ChEBI" id="CHEBI:30616"/>
        <dbReference type="ChEBI" id="CHEBI:58369"/>
        <dbReference type="ChEBI" id="CHEBI:63528"/>
        <dbReference type="ChEBI" id="CHEBI:456216"/>
        <dbReference type="EC" id="2.7.4.9"/>
    </reaction>
</comment>
<dbReference type="EC" id="2.7.4.9" evidence="2 11"/>
<comment type="caution">
    <text evidence="13">The sequence shown here is derived from an EMBL/GenBank/DDBJ whole genome shotgun (WGS) entry which is preliminary data.</text>
</comment>
<evidence type="ECO:0000256" key="5">
    <source>
        <dbReference type="ARBA" id="ARBA00022727"/>
    </source>
</evidence>
<dbReference type="NCBIfam" id="TIGR00041">
    <property type="entry name" value="DTMP_kinase"/>
    <property type="match status" value="1"/>
</dbReference>
<dbReference type="EMBL" id="JADEXN010000048">
    <property type="protein sequence ID" value="MBE9040016.1"/>
    <property type="molecule type" value="Genomic_DNA"/>
</dbReference>
<dbReference type="GO" id="GO:0006233">
    <property type="term" value="P:dTDP biosynthetic process"/>
    <property type="evidence" value="ECO:0007669"/>
    <property type="project" value="InterPro"/>
</dbReference>
<comment type="similarity">
    <text evidence="1 11">Belongs to the thymidylate kinase family.</text>
</comment>
<dbReference type="InterPro" id="IPR039430">
    <property type="entry name" value="Thymidylate_kin-like_dom"/>
</dbReference>
<gene>
    <name evidence="11" type="primary">tmk</name>
    <name evidence="13" type="ORF">IQ235_04315</name>
</gene>
<keyword evidence="6 11" id="KW-0547">Nucleotide-binding</keyword>
<dbReference type="PANTHER" id="PTHR10344:SF4">
    <property type="entry name" value="UMP-CMP KINASE 2, MITOCHONDRIAL"/>
    <property type="match status" value="1"/>
</dbReference>
<dbReference type="PANTHER" id="PTHR10344">
    <property type="entry name" value="THYMIDYLATE KINASE"/>
    <property type="match status" value="1"/>
</dbReference>
<proteinExistence type="inferred from homology"/>
<keyword evidence="8 11" id="KW-0067">ATP-binding</keyword>
<evidence type="ECO:0000256" key="3">
    <source>
        <dbReference type="ARBA" id="ARBA00017144"/>
    </source>
</evidence>
<dbReference type="GO" id="GO:0006227">
    <property type="term" value="P:dUDP biosynthetic process"/>
    <property type="evidence" value="ECO:0007669"/>
    <property type="project" value="TreeGrafter"/>
</dbReference>
<dbReference type="AlphaFoldDB" id="A0A928Z8N3"/>
<evidence type="ECO:0000259" key="12">
    <source>
        <dbReference type="Pfam" id="PF02223"/>
    </source>
</evidence>
<sequence>MENDRSRGRLIVFEGIEGAGKTTQLQQTHQWLSNQTSEDGTFPTVIVTREPGGTHLGVRIRQLLLEQPDADPIGERAELLLYAADRAAHVAGLIEPHLAVGAIVLCDRYTESTIAYQGYGRGLDLDTIEQLNQIATGGRLSDLTLWLDLDPTEGLNRARERGQLDRMERENLAFHQRVRQGYATLAQTQPDRIVRVEATGTTAEVQGRIQEVLQLKIPHLCLLKQTPKTPDGQFQQTAS</sequence>
<dbReference type="InterPro" id="IPR018095">
    <property type="entry name" value="Thymidylate_kin_CS"/>
</dbReference>
<evidence type="ECO:0000313" key="14">
    <source>
        <dbReference type="Proteomes" id="UP000621799"/>
    </source>
</evidence>
<accession>A0A928Z8N3</accession>
<dbReference type="InterPro" id="IPR027417">
    <property type="entry name" value="P-loop_NTPase"/>
</dbReference>
<keyword evidence="7 11" id="KW-0418">Kinase</keyword>
<dbReference type="Proteomes" id="UP000621799">
    <property type="component" value="Unassembled WGS sequence"/>
</dbReference>
<dbReference type="GO" id="GO:0004798">
    <property type="term" value="F:dTMP kinase activity"/>
    <property type="evidence" value="ECO:0007669"/>
    <property type="project" value="UniProtKB-UniRule"/>
</dbReference>
<evidence type="ECO:0000256" key="4">
    <source>
        <dbReference type="ARBA" id="ARBA00022679"/>
    </source>
</evidence>
<evidence type="ECO:0000256" key="8">
    <source>
        <dbReference type="ARBA" id="ARBA00022840"/>
    </source>
</evidence>
<evidence type="ECO:0000256" key="11">
    <source>
        <dbReference type="HAMAP-Rule" id="MF_00165"/>
    </source>
</evidence>
<dbReference type="PROSITE" id="PS01331">
    <property type="entry name" value="THYMIDYLATE_KINASE"/>
    <property type="match status" value="1"/>
</dbReference>
<keyword evidence="14" id="KW-1185">Reference proteome</keyword>
<dbReference type="CDD" id="cd01672">
    <property type="entry name" value="TMPK"/>
    <property type="match status" value="1"/>
</dbReference>
<dbReference type="SUPFAM" id="SSF52540">
    <property type="entry name" value="P-loop containing nucleoside triphosphate hydrolases"/>
    <property type="match status" value="1"/>
</dbReference>